<accession>A0A562PX23</accession>
<name>A0A562PX23_9PSED</name>
<dbReference type="Proteomes" id="UP000316905">
    <property type="component" value="Unassembled WGS sequence"/>
</dbReference>
<reference evidence="1 2" key="1">
    <citation type="journal article" date="2015" name="Stand. Genomic Sci.">
        <title>Genomic Encyclopedia of Bacterial and Archaeal Type Strains, Phase III: the genomes of soil and plant-associated and newly described type strains.</title>
        <authorList>
            <person name="Whitman W.B."/>
            <person name="Woyke T."/>
            <person name="Klenk H.P."/>
            <person name="Zhou Y."/>
            <person name="Lilburn T.G."/>
            <person name="Beck B.J."/>
            <person name="De Vos P."/>
            <person name="Vandamme P."/>
            <person name="Eisen J.A."/>
            <person name="Garrity G."/>
            <person name="Hugenholtz P."/>
            <person name="Kyrpides N.C."/>
        </authorList>
    </citation>
    <scope>NUCLEOTIDE SEQUENCE [LARGE SCALE GENOMIC DNA]</scope>
    <source>
        <strain evidence="1 2">CGMCC 1.6858</strain>
    </source>
</reference>
<proteinExistence type="predicted"/>
<dbReference type="EMBL" id="VLKY01000019">
    <property type="protein sequence ID" value="TWI49002.1"/>
    <property type="molecule type" value="Genomic_DNA"/>
</dbReference>
<sequence>MHSCKYTLGQSFEVLAIEVDDYQEGLKMAVMFYGAGEHPAGFVGYRVATTLGEESEFRQRYFGLSEYSPAQAHSLAESLDRKWRTEAEAVKRAKGLRQGRPKGGPGVLAMGFRAAFKVERGRKGHYGTYITPCFVVANSGYGKGETRFLTSVHGFDGAFAAAVDHYCKVYTLNDEERKILLAKKPSRDLFVHTLRLGLLKRGHIITAAEVARKLDPQSW</sequence>
<dbReference type="AlphaFoldDB" id="A0A562PX23"/>
<evidence type="ECO:0000313" key="2">
    <source>
        <dbReference type="Proteomes" id="UP000316905"/>
    </source>
</evidence>
<evidence type="ECO:0000313" key="1">
    <source>
        <dbReference type="EMBL" id="TWI49002.1"/>
    </source>
</evidence>
<comment type="caution">
    <text evidence="1">The sequence shown here is derived from an EMBL/GenBank/DDBJ whole genome shotgun (WGS) entry which is preliminary data.</text>
</comment>
<dbReference type="OrthoDB" id="6625312at2"/>
<gene>
    <name evidence="1" type="ORF">IQ22_04136</name>
</gene>
<protein>
    <submittedName>
        <fullName evidence="1">Uncharacterized protein</fullName>
    </submittedName>
</protein>
<dbReference type="RefSeq" id="WP_145145346.1">
    <property type="nucleotide sequence ID" value="NZ_VLKY01000019.1"/>
</dbReference>
<organism evidence="1 2">
    <name type="scientific">Pseudomonas duriflava</name>
    <dbReference type="NCBI Taxonomy" id="459528"/>
    <lineage>
        <taxon>Bacteria</taxon>
        <taxon>Pseudomonadati</taxon>
        <taxon>Pseudomonadota</taxon>
        <taxon>Gammaproteobacteria</taxon>
        <taxon>Pseudomonadales</taxon>
        <taxon>Pseudomonadaceae</taxon>
        <taxon>Pseudomonas</taxon>
    </lineage>
</organism>
<keyword evidence="2" id="KW-1185">Reference proteome</keyword>